<accession>A0AAW8R185</accession>
<dbReference type="AlphaFoldDB" id="A0AAW8R185"/>
<organism evidence="1 2">
    <name type="scientific">Brumicola blandensis</name>
    <dbReference type="NCBI Taxonomy" id="3075611"/>
    <lineage>
        <taxon>Bacteria</taxon>
        <taxon>Pseudomonadati</taxon>
        <taxon>Pseudomonadota</taxon>
        <taxon>Gammaproteobacteria</taxon>
        <taxon>Alteromonadales</taxon>
        <taxon>Alteromonadaceae</taxon>
        <taxon>Brumicola</taxon>
    </lineage>
</organism>
<dbReference type="RefSeq" id="WP_311360754.1">
    <property type="nucleotide sequence ID" value="NZ_JAVRIE010000002.1"/>
</dbReference>
<dbReference type="InterPro" id="IPR043148">
    <property type="entry name" value="TagF_C"/>
</dbReference>
<dbReference type="GO" id="GO:0015774">
    <property type="term" value="P:polysaccharide transport"/>
    <property type="evidence" value="ECO:0007669"/>
    <property type="project" value="InterPro"/>
</dbReference>
<dbReference type="Gene3D" id="3.40.50.12580">
    <property type="match status" value="1"/>
</dbReference>
<dbReference type="CDD" id="cd16438">
    <property type="entry name" value="beta_Kdo_transferase_KpsS_like"/>
    <property type="match status" value="1"/>
</dbReference>
<proteinExistence type="predicted"/>
<dbReference type="SUPFAM" id="SSF53756">
    <property type="entry name" value="UDP-Glycosyltransferase/glycogen phosphorylase"/>
    <property type="match status" value="1"/>
</dbReference>
<dbReference type="Proteomes" id="UP001249020">
    <property type="component" value="Unassembled WGS sequence"/>
</dbReference>
<dbReference type="GO" id="GO:0000271">
    <property type="term" value="P:polysaccharide biosynthetic process"/>
    <property type="evidence" value="ECO:0007669"/>
    <property type="project" value="InterPro"/>
</dbReference>
<gene>
    <name evidence="1" type="ORF">RM544_05385</name>
</gene>
<protein>
    <submittedName>
        <fullName evidence="1">Capsular biosynthesis protein</fullName>
    </submittedName>
</protein>
<keyword evidence="2" id="KW-1185">Reference proteome</keyword>
<sequence>MLDVLFIIKRNSHGKYFAKLSKGVRLKTEVNYLGMPTLGALFGLLPAMKADLNDIVEKQVEKKSVQSPWLFSYRLFRNLHYVVTYFLQVLRFAKYHEIFKQKQPAAIAVWNGHKLPAETLVYLAKSLNIKVWYFENGLLPRTTTLDCNGVNGTSSIPKDPRFYLNRDGSLASSTISSHSLVQRKPHKQRATQTETSLPDNFIFIPFQVPNDSQIISNSSWIKSMEQFYEEVVSAFDAYLNDAFYLVFKEHPSWPKHYEQLYDKHPNTLFANGNNTQELIQKAKAVVTINSTVGLEALLLGRKVITLGSACYNVPGLVIHCPNSDVLGKRIAVLDEWEMNESLRSRFLAFLQTEYCIPEQWVDAGTANIHAVERRMNGQDGFLKEFEEVSVDNTHHKNWLVS</sequence>
<dbReference type="EMBL" id="JAVRIE010000002">
    <property type="protein sequence ID" value="MDT0581961.1"/>
    <property type="molecule type" value="Genomic_DNA"/>
</dbReference>
<dbReference type="InterPro" id="IPR007833">
    <property type="entry name" value="Capsule_polysaccharide_synth"/>
</dbReference>
<reference evidence="1 2" key="1">
    <citation type="submission" date="2023-09" db="EMBL/GenBank/DDBJ databases">
        <authorList>
            <person name="Rey-Velasco X."/>
        </authorList>
    </citation>
    <scope>NUCLEOTIDE SEQUENCE [LARGE SCALE GENOMIC DNA]</scope>
    <source>
        <strain evidence="1 2">W409</strain>
    </source>
</reference>
<comment type="caution">
    <text evidence="1">The sequence shown here is derived from an EMBL/GenBank/DDBJ whole genome shotgun (WGS) entry which is preliminary data.</text>
</comment>
<evidence type="ECO:0000313" key="2">
    <source>
        <dbReference type="Proteomes" id="UP001249020"/>
    </source>
</evidence>
<name>A0AAW8R185_9ALTE</name>
<evidence type="ECO:0000313" key="1">
    <source>
        <dbReference type="EMBL" id="MDT0581961.1"/>
    </source>
</evidence>
<dbReference type="Pfam" id="PF05159">
    <property type="entry name" value="Capsule_synth"/>
    <property type="match status" value="2"/>
</dbReference>